<protein>
    <recommendedName>
        <fullName evidence="3">Protein PHLOEM PROTEIN 2-LIKE A10</fullName>
    </recommendedName>
</protein>
<organism evidence="1 2">
    <name type="scientific">Carnegiea gigantea</name>
    <dbReference type="NCBI Taxonomy" id="171969"/>
    <lineage>
        <taxon>Eukaryota</taxon>
        <taxon>Viridiplantae</taxon>
        <taxon>Streptophyta</taxon>
        <taxon>Embryophyta</taxon>
        <taxon>Tracheophyta</taxon>
        <taxon>Spermatophyta</taxon>
        <taxon>Magnoliopsida</taxon>
        <taxon>eudicotyledons</taxon>
        <taxon>Gunneridae</taxon>
        <taxon>Pentapetalae</taxon>
        <taxon>Caryophyllales</taxon>
        <taxon>Cactineae</taxon>
        <taxon>Cactaceae</taxon>
        <taxon>Cactoideae</taxon>
        <taxon>Echinocereeae</taxon>
        <taxon>Carnegiea</taxon>
    </lineage>
</organism>
<keyword evidence="2" id="KW-1185">Reference proteome</keyword>
<dbReference type="Proteomes" id="UP001153076">
    <property type="component" value="Unassembled WGS sequence"/>
</dbReference>
<gene>
    <name evidence="1" type="ORF">Cgig2_008216</name>
</gene>
<evidence type="ECO:0000313" key="1">
    <source>
        <dbReference type="EMBL" id="KAJ8453332.1"/>
    </source>
</evidence>
<sequence>MAELVSDSVETVGVVSKDMKEFLISDSDEIPKSLRQISKIATSDGFSDSLTRVSEALTVGILRASRSEMSSKGGVGESVCFTDKVMDKILSSAGTGFVSVVAGSFARNLVQSFYSGVESADSSNGKVMANGMDHRVDLSSVPRWLNVVCADKCKDLMVNCIQVFVSTAVAVYLDKTLDINAFDEIFAGLTNPSHESRMRDMLVSVCNGAVETFVKTSHHVLTSKSTDSNAHSSFSNSSVDDCKYTSLNGQEFSNGKKEAIPLCLTDMQVSSDNQGGGWSSTVLSTLSVPSNRRFVFDVTGRVTFETFKSVVEFLQRKVIEGLKRSSHAVHDHVVHKGRHADSYKYLKCLLLKHYGLLLVLDGIERLDCYQCIHGVAEMSS</sequence>
<accession>A0A9Q1L3C3</accession>
<dbReference type="PANTHER" id="PTHR21477:SF12">
    <property type="entry name" value="PROTEIN PHLOEM PROTEIN 2-LIKE A10"/>
    <property type="match status" value="1"/>
</dbReference>
<dbReference type="PANTHER" id="PTHR21477">
    <property type="entry name" value="ZGC:172139"/>
    <property type="match status" value="1"/>
</dbReference>
<evidence type="ECO:0008006" key="3">
    <source>
        <dbReference type="Google" id="ProtNLM"/>
    </source>
</evidence>
<dbReference type="OrthoDB" id="1641131at2759"/>
<name>A0A9Q1L3C3_9CARY</name>
<evidence type="ECO:0000313" key="2">
    <source>
        <dbReference type="Proteomes" id="UP001153076"/>
    </source>
</evidence>
<reference evidence="1" key="1">
    <citation type="submission" date="2022-04" db="EMBL/GenBank/DDBJ databases">
        <title>Carnegiea gigantea Genome sequencing and assembly v2.</title>
        <authorList>
            <person name="Copetti D."/>
            <person name="Sanderson M.J."/>
            <person name="Burquez A."/>
            <person name="Wojciechowski M.F."/>
        </authorList>
    </citation>
    <scope>NUCLEOTIDE SEQUENCE</scope>
    <source>
        <strain evidence="1">SGP5-SGP5p</strain>
        <tissue evidence="1">Aerial part</tissue>
    </source>
</reference>
<dbReference type="EMBL" id="JAKOGI010000001">
    <property type="protein sequence ID" value="KAJ8453332.1"/>
    <property type="molecule type" value="Genomic_DNA"/>
</dbReference>
<proteinExistence type="predicted"/>
<comment type="caution">
    <text evidence="1">The sequence shown here is derived from an EMBL/GenBank/DDBJ whole genome shotgun (WGS) entry which is preliminary data.</text>
</comment>
<dbReference type="InterPro" id="IPR019141">
    <property type="entry name" value="DUF2045"/>
</dbReference>
<dbReference type="AlphaFoldDB" id="A0A9Q1L3C3"/>